<comment type="subcellular location">
    <subcellularLocation>
        <location evidence="1">Cell membrane</location>
        <topology evidence="1">Multi-pass membrane protein</topology>
    </subcellularLocation>
</comment>
<dbReference type="SUPFAM" id="SSF103473">
    <property type="entry name" value="MFS general substrate transporter"/>
    <property type="match status" value="1"/>
</dbReference>
<evidence type="ECO:0000259" key="10">
    <source>
        <dbReference type="PROSITE" id="PS50850"/>
    </source>
</evidence>
<feature type="transmembrane region" description="Helical" evidence="9">
    <location>
        <begin position="7"/>
        <end position="27"/>
    </location>
</feature>
<evidence type="ECO:0000256" key="8">
    <source>
        <dbReference type="ARBA" id="ARBA00023136"/>
    </source>
</evidence>
<proteinExistence type="inferred from homology"/>
<dbReference type="PANTHER" id="PTHR43528:SF1">
    <property type="entry name" value="ALPHA-KETOGLUTARATE PERMEASE"/>
    <property type="match status" value="1"/>
</dbReference>
<evidence type="ECO:0000256" key="4">
    <source>
        <dbReference type="ARBA" id="ARBA00022475"/>
    </source>
</evidence>
<dbReference type="AlphaFoldDB" id="A0A1M4NI68"/>
<keyword evidence="5 9" id="KW-0812">Transmembrane</keyword>
<dbReference type="RefSeq" id="WP_382262489.1">
    <property type="nucleotide sequence ID" value="NZ_FZMF01000068.1"/>
</dbReference>
<dbReference type="InterPro" id="IPR036259">
    <property type="entry name" value="MFS_trans_sf"/>
</dbReference>
<feature type="transmembrane region" description="Helical" evidence="9">
    <location>
        <begin position="179"/>
        <end position="198"/>
    </location>
</feature>
<feature type="transmembrane region" description="Helical" evidence="9">
    <location>
        <begin position="106"/>
        <end position="129"/>
    </location>
</feature>
<keyword evidence="4" id="KW-1003">Cell membrane</keyword>
<feature type="transmembrane region" description="Helical" evidence="9">
    <location>
        <begin position="266"/>
        <end position="284"/>
    </location>
</feature>
<dbReference type="GO" id="GO:0005886">
    <property type="term" value="C:plasma membrane"/>
    <property type="evidence" value="ECO:0007669"/>
    <property type="project" value="UniProtKB-SubCell"/>
</dbReference>
<evidence type="ECO:0000313" key="12">
    <source>
        <dbReference type="EMBL" id="SFZ71459.1"/>
    </source>
</evidence>
<keyword evidence="8 9" id="KW-0472">Membrane</keyword>
<feature type="transmembrane region" description="Helical" evidence="9">
    <location>
        <begin position="225"/>
        <end position="246"/>
    </location>
</feature>
<dbReference type="GO" id="GO:0015293">
    <property type="term" value="F:symporter activity"/>
    <property type="evidence" value="ECO:0007669"/>
    <property type="project" value="UniProtKB-KW"/>
</dbReference>
<dbReference type="EMBL" id="LT633221">
    <property type="protein sequence ID" value="SFZ71459.1"/>
    <property type="molecule type" value="Genomic_DNA"/>
</dbReference>
<evidence type="ECO:0000256" key="2">
    <source>
        <dbReference type="ARBA" id="ARBA00008240"/>
    </source>
</evidence>
<feature type="transmembrane region" description="Helical" evidence="9">
    <location>
        <begin position="296"/>
        <end position="314"/>
    </location>
</feature>
<keyword evidence="13" id="KW-1185">Reference proteome</keyword>
<reference evidence="12" key="2">
    <citation type="submission" date="2016-10" db="EMBL/GenBank/DDBJ databases">
        <title>Proteomic and phylogenetic analysis of the outer membrane protein repertoire of gastric Helicobacter species.</title>
        <authorList>
            <person name="Joosten M."/>
        </authorList>
    </citation>
    <scope>NUCLEOTIDE SEQUENCE</scope>
    <source>
        <strain evidence="12">HbacM50</strain>
    </source>
</reference>
<evidence type="ECO:0000256" key="6">
    <source>
        <dbReference type="ARBA" id="ARBA00022847"/>
    </source>
</evidence>
<protein>
    <submittedName>
        <fullName evidence="11">MFS transporter</fullName>
    </submittedName>
    <submittedName>
        <fullName evidence="12">OMP1572</fullName>
    </submittedName>
</protein>
<comment type="similarity">
    <text evidence="2">Belongs to the major facilitator superfamily. Metabolite:H+ Symporter (MHS) family (TC 2.A.1.6) family.</text>
</comment>
<evidence type="ECO:0000256" key="9">
    <source>
        <dbReference type="SAM" id="Phobius"/>
    </source>
</evidence>
<keyword evidence="7 9" id="KW-1133">Transmembrane helix</keyword>
<keyword evidence="6" id="KW-0769">Symport</keyword>
<evidence type="ECO:0000256" key="3">
    <source>
        <dbReference type="ARBA" id="ARBA00022448"/>
    </source>
</evidence>
<feature type="transmembrane region" description="Helical" evidence="9">
    <location>
        <begin position="150"/>
        <end position="173"/>
    </location>
</feature>
<dbReference type="Gene3D" id="1.20.1250.20">
    <property type="entry name" value="MFS general substrate transporter like domains"/>
    <property type="match status" value="2"/>
</dbReference>
<gene>
    <name evidence="12" type="primary">omp1572</name>
    <name evidence="11" type="ORF">ACFOPX_03470</name>
</gene>
<reference evidence="13" key="3">
    <citation type="journal article" date="2019" name="Int. J. Syst. Evol. Microbiol.">
        <title>The Global Catalogue of Microorganisms (GCM) 10K type strain sequencing project: providing services to taxonomists for standard genome sequencing and annotation.</title>
        <authorList>
            <consortium name="The Broad Institute Genomics Platform"/>
            <consortium name="The Broad Institute Genome Sequencing Center for Infectious Disease"/>
            <person name="Wu L."/>
            <person name="Ma J."/>
        </authorList>
    </citation>
    <scope>NUCLEOTIDE SEQUENCE [LARGE SCALE GENOMIC DNA]</scope>
    <source>
        <strain evidence="13">CCUG 53816</strain>
    </source>
</reference>
<feature type="transmembrane region" description="Helical" evidence="9">
    <location>
        <begin position="320"/>
        <end position="343"/>
    </location>
</feature>
<feature type="transmembrane region" description="Helical" evidence="9">
    <location>
        <begin position="388"/>
        <end position="406"/>
    </location>
</feature>
<name>A0A1M4NI68_9HELI</name>
<feature type="transmembrane region" description="Helical" evidence="9">
    <location>
        <begin position="80"/>
        <end position="100"/>
    </location>
</feature>
<dbReference type="EMBL" id="JBHRZO010000016">
    <property type="protein sequence ID" value="MFC3847595.1"/>
    <property type="molecule type" value="Genomic_DNA"/>
</dbReference>
<organism evidence="12">
    <name type="scientific">Helicobacter baculiformis</name>
    <dbReference type="NCBI Taxonomy" id="427351"/>
    <lineage>
        <taxon>Bacteria</taxon>
        <taxon>Pseudomonadati</taxon>
        <taxon>Campylobacterota</taxon>
        <taxon>Epsilonproteobacteria</taxon>
        <taxon>Campylobacterales</taxon>
        <taxon>Helicobacteraceae</taxon>
        <taxon>Helicobacter</taxon>
    </lineage>
</organism>
<reference evidence="11" key="4">
    <citation type="submission" date="2024-09" db="EMBL/GenBank/DDBJ databases">
        <authorList>
            <person name="Sun Q."/>
            <person name="Mori K."/>
        </authorList>
    </citation>
    <scope>NUCLEOTIDE SEQUENCE</scope>
    <source>
        <strain evidence="11">CCUG 53816</strain>
    </source>
</reference>
<feature type="transmembrane region" description="Helical" evidence="9">
    <location>
        <begin position="355"/>
        <end position="376"/>
    </location>
</feature>
<evidence type="ECO:0000256" key="1">
    <source>
        <dbReference type="ARBA" id="ARBA00004651"/>
    </source>
</evidence>
<sequence>MATKKRSIIAAASGNLVEWFDFYIYAFSATYFAHEFSTSSNPIVQQISVFGVFAAGFFARPLGSWIFGALADKIGRKHSMVVSVIVMALGSFMIAALPSKDLVGDFAIFLLLIARLIQGLSVGGEYGIVATYLAELSAKGRRGFYGSFQYVTLIGGQFLAVASISVLLAIFSVAQMSAFAWRFLFIIGGLLALGSLVARKFMEESSSNLQEHAERGTLKALFPHWRACVLVMGLTAGGSLGFYTITTYAKTFLENAGMPKVQVNDLFLIALAVLMLIQPLFGYLGDKITYKRSITLYAFLALVGIYPLFQGMALQAHHPSLAFVFVLCLFAILSFYTSISGIIKAQLFPQHVRALGTGFSFAIANALFGGSTPYIALQFKSKGIENGFFIYVAVVMIFALVCALYLPKQDALDR</sequence>
<dbReference type="PROSITE" id="PS00217">
    <property type="entry name" value="SUGAR_TRANSPORT_2"/>
    <property type="match status" value="1"/>
</dbReference>
<dbReference type="InterPro" id="IPR051084">
    <property type="entry name" value="H+-coupled_symporters"/>
</dbReference>
<feature type="transmembrane region" description="Helical" evidence="9">
    <location>
        <begin position="47"/>
        <end position="68"/>
    </location>
</feature>
<dbReference type="InterPro" id="IPR005829">
    <property type="entry name" value="Sugar_transporter_CS"/>
</dbReference>
<feature type="domain" description="Major facilitator superfamily (MFS) profile" evidence="10">
    <location>
        <begin position="7"/>
        <end position="410"/>
    </location>
</feature>
<dbReference type="InterPro" id="IPR011701">
    <property type="entry name" value="MFS"/>
</dbReference>
<evidence type="ECO:0000313" key="11">
    <source>
        <dbReference type="EMBL" id="MFC3847595.1"/>
    </source>
</evidence>
<dbReference type="PROSITE" id="PS50850">
    <property type="entry name" value="MFS"/>
    <property type="match status" value="1"/>
</dbReference>
<evidence type="ECO:0000256" key="7">
    <source>
        <dbReference type="ARBA" id="ARBA00022989"/>
    </source>
</evidence>
<keyword evidence="3" id="KW-0813">Transport</keyword>
<dbReference type="InterPro" id="IPR020846">
    <property type="entry name" value="MFS_dom"/>
</dbReference>
<evidence type="ECO:0000256" key="5">
    <source>
        <dbReference type="ARBA" id="ARBA00022692"/>
    </source>
</evidence>
<reference evidence="11" key="1">
    <citation type="journal article" date="2014" name="Int. J. Syst. Evol. Microbiol.">
        <title>Complete genome of a new Firmicutes species belonging to the dominant human colonic microbiota ('Ruminococcus bicirculans') reveals two chromosomes and a selective capacity to utilize plant glucans.</title>
        <authorList>
            <consortium name="NISC Comparative Sequencing Program"/>
            <person name="Wegmann U."/>
            <person name="Louis P."/>
            <person name="Goesmann A."/>
            <person name="Henrissat B."/>
            <person name="Duncan S.H."/>
            <person name="Flint H.J."/>
        </authorList>
    </citation>
    <scope>NUCLEOTIDE SEQUENCE</scope>
    <source>
        <strain evidence="11">CCUG 53816</strain>
    </source>
</reference>
<evidence type="ECO:0000313" key="13">
    <source>
        <dbReference type="Proteomes" id="UP001595783"/>
    </source>
</evidence>
<dbReference type="Pfam" id="PF07690">
    <property type="entry name" value="MFS_1"/>
    <property type="match status" value="1"/>
</dbReference>
<dbReference type="PANTHER" id="PTHR43528">
    <property type="entry name" value="ALPHA-KETOGLUTARATE PERMEASE"/>
    <property type="match status" value="1"/>
</dbReference>
<dbReference type="Proteomes" id="UP001595783">
    <property type="component" value="Unassembled WGS sequence"/>
</dbReference>
<accession>A0A1M4NI68</accession>